<evidence type="ECO:0000313" key="2">
    <source>
        <dbReference type="Proteomes" id="UP000076154"/>
    </source>
</evidence>
<dbReference type="Proteomes" id="UP000076154">
    <property type="component" value="Unassembled WGS sequence"/>
</dbReference>
<gene>
    <name evidence="1" type="ORF">Hypma_008298</name>
</gene>
<sequence length="126" mass="13919">MVHKMEEVPAFVPVSSINVVTGKREEKTGIAYFGGSPFKVLNAEPLFTDDHCLTEFTRHLSLLETNRNWDPRKIMNGSILPLPPKEGIRKFQKCPFIAIITSSVRVPRSPPPLPSGATLLNPILGA</sequence>
<organism evidence="1 2">
    <name type="scientific">Hypsizygus marmoreus</name>
    <name type="common">White beech mushroom</name>
    <name type="synonym">Agaricus marmoreus</name>
    <dbReference type="NCBI Taxonomy" id="39966"/>
    <lineage>
        <taxon>Eukaryota</taxon>
        <taxon>Fungi</taxon>
        <taxon>Dikarya</taxon>
        <taxon>Basidiomycota</taxon>
        <taxon>Agaricomycotina</taxon>
        <taxon>Agaricomycetes</taxon>
        <taxon>Agaricomycetidae</taxon>
        <taxon>Agaricales</taxon>
        <taxon>Tricholomatineae</taxon>
        <taxon>Lyophyllaceae</taxon>
        <taxon>Hypsizygus</taxon>
    </lineage>
</organism>
<comment type="caution">
    <text evidence="1">The sequence shown here is derived from an EMBL/GenBank/DDBJ whole genome shotgun (WGS) entry which is preliminary data.</text>
</comment>
<keyword evidence="2" id="KW-1185">Reference proteome</keyword>
<evidence type="ECO:0000313" key="1">
    <source>
        <dbReference type="EMBL" id="RDB24507.1"/>
    </source>
</evidence>
<dbReference type="InParanoid" id="A0A369JVE4"/>
<dbReference type="EMBL" id="LUEZ02000043">
    <property type="protein sequence ID" value="RDB24507.1"/>
    <property type="molecule type" value="Genomic_DNA"/>
</dbReference>
<proteinExistence type="predicted"/>
<protein>
    <submittedName>
        <fullName evidence="1">Uncharacterized protein</fullName>
    </submittedName>
</protein>
<accession>A0A369JVE4</accession>
<name>A0A369JVE4_HYPMA</name>
<dbReference type="AlphaFoldDB" id="A0A369JVE4"/>
<reference evidence="1" key="1">
    <citation type="submission" date="2018-04" db="EMBL/GenBank/DDBJ databases">
        <title>Whole genome sequencing of Hypsizygus marmoreus.</title>
        <authorList>
            <person name="Choi I.-G."/>
            <person name="Min B."/>
            <person name="Kim J.-G."/>
            <person name="Kim S."/>
            <person name="Oh Y.-L."/>
            <person name="Kong W.-S."/>
            <person name="Park H."/>
            <person name="Jeong J."/>
            <person name="Song E.-S."/>
        </authorList>
    </citation>
    <scope>NUCLEOTIDE SEQUENCE [LARGE SCALE GENOMIC DNA]</scope>
    <source>
        <strain evidence="1">51987-8</strain>
    </source>
</reference>